<keyword evidence="2" id="KW-1185">Reference proteome</keyword>
<protein>
    <recommendedName>
        <fullName evidence="3">IclR-like helix-turn-helix domain-containing protein</fullName>
    </recommendedName>
</protein>
<sequence>MKHYKLSGWPDLPPVYHRTAYRRMLHLMSQRFASVAQLTNESGLARPAVIAFLDMLGERQVLREQEVGAPDSLFGNSLSWFRRTISGALDRSHRL</sequence>
<reference evidence="1 2" key="1">
    <citation type="submission" date="2019-02" db="EMBL/GenBank/DDBJ databases">
        <title>Genomic Encyclopedia of Type Strains, Phase IV (KMG-IV): sequencing the most valuable type-strain genomes for metagenomic binning, comparative biology and taxonomic classification.</title>
        <authorList>
            <person name="Goeker M."/>
        </authorList>
    </citation>
    <scope>NUCLEOTIDE SEQUENCE [LARGE SCALE GENOMIC DNA]</scope>
    <source>
        <strain evidence="1 2">DSM 19570</strain>
    </source>
</reference>
<name>A0A4Q7VET2_9BURK</name>
<dbReference type="AlphaFoldDB" id="A0A4Q7VET2"/>
<dbReference type="Proteomes" id="UP000293671">
    <property type="component" value="Unassembled WGS sequence"/>
</dbReference>
<dbReference type="OrthoDB" id="9155515at2"/>
<dbReference type="RefSeq" id="WP_130434007.1">
    <property type="nucleotide sequence ID" value="NZ_SHKP01000008.1"/>
</dbReference>
<dbReference type="EMBL" id="SHKP01000008">
    <property type="protein sequence ID" value="RZT93658.1"/>
    <property type="molecule type" value="Genomic_DNA"/>
</dbReference>
<organism evidence="1 2">
    <name type="scientific">Rivibacter subsaxonicus</name>
    <dbReference type="NCBI Taxonomy" id="457575"/>
    <lineage>
        <taxon>Bacteria</taxon>
        <taxon>Pseudomonadati</taxon>
        <taxon>Pseudomonadota</taxon>
        <taxon>Betaproteobacteria</taxon>
        <taxon>Burkholderiales</taxon>
        <taxon>Rivibacter</taxon>
    </lineage>
</organism>
<evidence type="ECO:0000313" key="1">
    <source>
        <dbReference type="EMBL" id="RZT93658.1"/>
    </source>
</evidence>
<accession>A0A4Q7VET2</accession>
<evidence type="ECO:0008006" key="3">
    <source>
        <dbReference type="Google" id="ProtNLM"/>
    </source>
</evidence>
<gene>
    <name evidence="1" type="ORF">EV670_3209</name>
</gene>
<evidence type="ECO:0000313" key="2">
    <source>
        <dbReference type="Proteomes" id="UP000293671"/>
    </source>
</evidence>
<comment type="caution">
    <text evidence="1">The sequence shown here is derived from an EMBL/GenBank/DDBJ whole genome shotgun (WGS) entry which is preliminary data.</text>
</comment>
<proteinExistence type="predicted"/>